<evidence type="ECO:0000256" key="1">
    <source>
        <dbReference type="ARBA" id="ARBA00004141"/>
    </source>
</evidence>
<dbReference type="Proteomes" id="UP000054560">
    <property type="component" value="Unassembled WGS sequence"/>
</dbReference>
<dbReference type="PANTHER" id="PTHR23291">
    <property type="entry name" value="BAX INHIBITOR-RELATED"/>
    <property type="match status" value="1"/>
</dbReference>
<comment type="subcellular location">
    <subcellularLocation>
        <location evidence="1">Membrane</location>
        <topology evidence="1">Multi-pass membrane protein</topology>
    </subcellularLocation>
</comment>
<name>A0A0L0G4M0_9EUKA</name>
<keyword evidence="2 5" id="KW-0812">Transmembrane</keyword>
<dbReference type="EMBL" id="KQ241857">
    <property type="protein sequence ID" value="KNC83178.1"/>
    <property type="molecule type" value="Genomic_DNA"/>
</dbReference>
<dbReference type="AlphaFoldDB" id="A0A0L0G4M0"/>
<evidence type="ECO:0000256" key="3">
    <source>
        <dbReference type="ARBA" id="ARBA00022989"/>
    </source>
</evidence>
<comment type="similarity">
    <text evidence="5">Belongs to the BI1 family.</text>
</comment>
<evidence type="ECO:0000313" key="6">
    <source>
        <dbReference type="EMBL" id="KNC83178.1"/>
    </source>
</evidence>
<dbReference type="eggNOG" id="KOG2322">
    <property type="taxonomic scope" value="Eukaryota"/>
</dbReference>
<evidence type="ECO:0000256" key="4">
    <source>
        <dbReference type="ARBA" id="ARBA00023136"/>
    </source>
</evidence>
<dbReference type="GO" id="GO:0016020">
    <property type="term" value="C:membrane"/>
    <property type="evidence" value="ECO:0007669"/>
    <property type="project" value="UniProtKB-SubCell"/>
</dbReference>
<keyword evidence="4 5" id="KW-0472">Membrane</keyword>
<keyword evidence="7" id="KW-1185">Reference proteome</keyword>
<evidence type="ECO:0000256" key="5">
    <source>
        <dbReference type="RuleBase" id="RU004379"/>
    </source>
</evidence>
<proteinExistence type="inferred from homology"/>
<dbReference type="PANTHER" id="PTHR23291:SF47">
    <property type="entry name" value="TRANSMEMBRANE BAX INHIBITOR MOTIF CONTAINING 7"/>
    <property type="match status" value="1"/>
</dbReference>
<gene>
    <name evidence="6" type="ORF">SARC_04564</name>
</gene>
<reference evidence="6 7" key="1">
    <citation type="submission" date="2011-02" db="EMBL/GenBank/DDBJ databases">
        <title>The Genome Sequence of Sphaeroforma arctica JP610.</title>
        <authorList>
            <consortium name="The Broad Institute Genome Sequencing Platform"/>
            <person name="Russ C."/>
            <person name="Cuomo C."/>
            <person name="Young S.K."/>
            <person name="Zeng Q."/>
            <person name="Gargeya S."/>
            <person name="Alvarado L."/>
            <person name="Berlin A."/>
            <person name="Chapman S.B."/>
            <person name="Chen Z."/>
            <person name="Freedman E."/>
            <person name="Gellesch M."/>
            <person name="Goldberg J."/>
            <person name="Griggs A."/>
            <person name="Gujja S."/>
            <person name="Heilman E."/>
            <person name="Heiman D."/>
            <person name="Howarth C."/>
            <person name="Mehta T."/>
            <person name="Neiman D."/>
            <person name="Pearson M."/>
            <person name="Roberts A."/>
            <person name="Saif S."/>
            <person name="Shea T."/>
            <person name="Shenoy N."/>
            <person name="Sisk P."/>
            <person name="Stolte C."/>
            <person name="Sykes S."/>
            <person name="White J."/>
            <person name="Yandava C."/>
            <person name="Burger G."/>
            <person name="Gray M.W."/>
            <person name="Holland P.W.H."/>
            <person name="King N."/>
            <person name="Lang F.B.F."/>
            <person name="Roger A.J."/>
            <person name="Ruiz-Trillo I."/>
            <person name="Haas B."/>
            <person name="Nusbaum C."/>
            <person name="Birren B."/>
        </authorList>
    </citation>
    <scope>NUCLEOTIDE SEQUENCE [LARGE SCALE GENOMIC DNA]</scope>
    <source>
        <strain evidence="6 7">JP610</strain>
    </source>
</reference>
<keyword evidence="3 5" id="KW-1133">Transmembrane helix</keyword>
<dbReference type="InterPro" id="IPR006214">
    <property type="entry name" value="Bax_inhibitor_1-related"/>
</dbReference>
<dbReference type="RefSeq" id="XP_014157080.1">
    <property type="nucleotide sequence ID" value="XM_014301605.1"/>
</dbReference>
<sequence length="182" mass="20017">MDLVYSSCGALLFSFYIIYDTQMIVGGEHKLQISSEEYVFAALTLYLDVINLFIFILRLLGSGNRHNPLTLRCPEPPSRNTTHVDSGTHGGLGPSMGLVQYTECCTGASEPIVKLSPAPAKYTPVDDSQSQIQDPKSQIQNAMFTTAVTIPIPNPVSTFCTIVACYINVQEILRETSERTSY</sequence>
<evidence type="ECO:0000256" key="2">
    <source>
        <dbReference type="ARBA" id="ARBA00022692"/>
    </source>
</evidence>
<evidence type="ECO:0000313" key="7">
    <source>
        <dbReference type="Proteomes" id="UP000054560"/>
    </source>
</evidence>
<organism evidence="6 7">
    <name type="scientific">Sphaeroforma arctica JP610</name>
    <dbReference type="NCBI Taxonomy" id="667725"/>
    <lineage>
        <taxon>Eukaryota</taxon>
        <taxon>Ichthyosporea</taxon>
        <taxon>Ichthyophonida</taxon>
        <taxon>Sphaeroforma</taxon>
    </lineage>
</organism>
<protein>
    <submittedName>
        <fullName evidence="6">Uncharacterized protein</fullName>
    </submittedName>
</protein>
<dbReference type="OrthoDB" id="7933078at2759"/>
<accession>A0A0L0G4M0</accession>
<dbReference type="GeneID" id="25905068"/>
<dbReference type="Pfam" id="PF01027">
    <property type="entry name" value="Bax1-I"/>
    <property type="match status" value="1"/>
</dbReference>
<feature type="transmembrane region" description="Helical" evidence="5">
    <location>
        <begin position="38"/>
        <end position="60"/>
    </location>
</feature>
<comment type="caution">
    <text evidence="5">Lacks conserved residue(s) required for the propagation of feature annotation.</text>
</comment>